<keyword evidence="1" id="KW-0472">Membrane</keyword>
<keyword evidence="1" id="KW-1133">Transmembrane helix</keyword>
<dbReference type="EMBL" id="VBAP01000075">
    <property type="protein sequence ID" value="TMI73141.1"/>
    <property type="molecule type" value="Genomic_DNA"/>
</dbReference>
<protein>
    <submittedName>
        <fullName evidence="3">Glycosyltransferase</fullName>
    </submittedName>
</protein>
<feature type="transmembrane region" description="Helical" evidence="1">
    <location>
        <begin position="392"/>
        <end position="413"/>
    </location>
</feature>
<dbReference type="PANTHER" id="PTHR30336">
    <property type="entry name" value="INNER MEMBRANE PROTEIN, PROBABLE PERMEASE"/>
    <property type="match status" value="1"/>
</dbReference>
<evidence type="ECO:0000259" key="2">
    <source>
        <dbReference type="Pfam" id="PF02698"/>
    </source>
</evidence>
<dbReference type="PANTHER" id="PTHR30336:SF4">
    <property type="entry name" value="ENVELOPE BIOGENESIS FACTOR ELYC"/>
    <property type="match status" value="1"/>
</dbReference>
<dbReference type="CDD" id="cd06259">
    <property type="entry name" value="YdcF-like"/>
    <property type="match status" value="1"/>
</dbReference>
<dbReference type="Gene3D" id="3.40.50.620">
    <property type="entry name" value="HUPs"/>
    <property type="match status" value="1"/>
</dbReference>
<comment type="caution">
    <text evidence="3">The sequence shown here is derived from an EMBL/GenBank/DDBJ whole genome shotgun (WGS) entry which is preliminary data.</text>
</comment>
<dbReference type="GO" id="GO:0005886">
    <property type="term" value="C:plasma membrane"/>
    <property type="evidence" value="ECO:0007669"/>
    <property type="project" value="TreeGrafter"/>
</dbReference>
<accession>A0A537IP79</accession>
<keyword evidence="1" id="KW-0812">Transmembrane</keyword>
<organism evidence="3 4">
    <name type="scientific">Candidatus Segetimicrobium genomatis</name>
    <dbReference type="NCBI Taxonomy" id="2569760"/>
    <lineage>
        <taxon>Bacteria</taxon>
        <taxon>Bacillati</taxon>
        <taxon>Candidatus Sysuimicrobiota</taxon>
        <taxon>Candidatus Sysuimicrobiia</taxon>
        <taxon>Candidatus Sysuimicrobiales</taxon>
        <taxon>Candidatus Segetimicrobiaceae</taxon>
        <taxon>Candidatus Segetimicrobium</taxon>
    </lineage>
</organism>
<dbReference type="InterPro" id="IPR051599">
    <property type="entry name" value="Cell_Envelope_Assoc"/>
</dbReference>
<dbReference type="InterPro" id="IPR003848">
    <property type="entry name" value="DUF218"/>
</dbReference>
<dbReference type="Proteomes" id="UP000318834">
    <property type="component" value="Unassembled WGS sequence"/>
</dbReference>
<dbReference type="SUPFAM" id="SSF53756">
    <property type="entry name" value="UDP-Glycosyltransferase/glycogen phosphorylase"/>
    <property type="match status" value="1"/>
</dbReference>
<feature type="domain" description="DUF218" evidence="2">
    <location>
        <begin position="426"/>
        <end position="577"/>
    </location>
</feature>
<dbReference type="Gene3D" id="3.40.50.2000">
    <property type="entry name" value="Glycogen Phosphorylase B"/>
    <property type="match status" value="1"/>
</dbReference>
<evidence type="ECO:0000313" key="3">
    <source>
        <dbReference type="EMBL" id="TMI73141.1"/>
    </source>
</evidence>
<keyword evidence="3" id="KW-0808">Transferase</keyword>
<proteinExistence type="predicted"/>
<name>A0A537IP79_9BACT</name>
<reference evidence="3 4" key="1">
    <citation type="journal article" date="2019" name="Nat. Microbiol.">
        <title>Mediterranean grassland soil C-N compound turnover is dependent on rainfall and depth, and is mediated by genomically divergent microorganisms.</title>
        <authorList>
            <person name="Diamond S."/>
            <person name="Andeer P.F."/>
            <person name="Li Z."/>
            <person name="Crits-Christoph A."/>
            <person name="Burstein D."/>
            <person name="Anantharaman K."/>
            <person name="Lane K.R."/>
            <person name="Thomas B.C."/>
            <person name="Pan C."/>
            <person name="Northen T.R."/>
            <person name="Banfield J.F."/>
        </authorList>
    </citation>
    <scope>NUCLEOTIDE SEQUENCE [LARGE SCALE GENOMIC DNA]</scope>
    <source>
        <strain evidence="3">NP_8</strain>
    </source>
</reference>
<evidence type="ECO:0000256" key="1">
    <source>
        <dbReference type="SAM" id="Phobius"/>
    </source>
</evidence>
<dbReference type="Gene3D" id="3.40.50.11010">
    <property type="match status" value="1"/>
</dbReference>
<dbReference type="GO" id="GO:0000270">
    <property type="term" value="P:peptidoglycan metabolic process"/>
    <property type="evidence" value="ECO:0007669"/>
    <property type="project" value="TreeGrafter"/>
</dbReference>
<dbReference type="Pfam" id="PF13692">
    <property type="entry name" value="Glyco_trans_1_4"/>
    <property type="match status" value="1"/>
</dbReference>
<dbReference type="GO" id="GO:0043164">
    <property type="term" value="P:Gram-negative-bacterium-type cell wall biogenesis"/>
    <property type="evidence" value="ECO:0007669"/>
    <property type="project" value="TreeGrafter"/>
</dbReference>
<sequence length="588" mass="66457">MSTLASDGHRVLFVENTGVRAPNRHDLPRVRRRIRNWWRGTKGFRQERPNLFVYSPLLVPLPYSRIAGWLNRFLMLRALRRWMRATAFYRPLIWTFLPTPLALDVMRELDPLLTIYYCIDDLSSSSPGAKRIVPSEDRLFREADLVFVTSEKLRARAARISQRVHLFPFGVSFERFERVRDDGEPPPADLCALKRPIVGYVGGVHQWVDQDLVAAVAGRMPDATFAFIGPAQTDVSALERCTNVSLLGQRPHSEVSRYVKGFDVGIVPYRLTEYTANVYPTKLNEYLVMGIPVVATDLPEIRRFNQQHGDIVDVAADPEAFSAAIRRALNGSSASDAARRIAVAHENSWQSRLAAMNRLIEEAVDTRQASQRRWDETLRRVYRRTRTHATEVLLGLVALYGLVFYTNLVWLIAAPLKMAEPARPADAIVVFAGGVGESGKAGGGAQERLKQAVDLYKAGDAPYMILSSGYVYSFHEAEVMRDLAIAQGIPSGAIVLEQRATNTYQNVTFVDEILRDHHWTSILLVTSPYHMQRATLVWRKVAPAVRVVPSPPPQSQFYDHGRGASFDQVRGIVQEYIAIFAYWRRGWL</sequence>
<dbReference type="Pfam" id="PF02698">
    <property type="entry name" value="DUF218"/>
    <property type="match status" value="1"/>
</dbReference>
<dbReference type="InterPro" id="IPR014729">
    <property type="entry name" value="Rossmann-like_a/b/a_fold"/>
</dbReference>
<evidence type="ECO:0000313" key="4">
    <source>
        <dbReference type="Proteomes" id="UP000318834"/>
    </source>
</evidence>
<gene>
    <name evidence="3" type="ORF">E6H05_10160</name>
</gene>
<dbReference type="AlphaFoldDB" id="A0A537IP79"/>
<dbReference type="GO" id="GO:0016740">
    <property type="term" value="F:transferase activity"/>
    <property type="evidence" value="ECO:0007669"/>
    <property type="project" value="UniProtKB-KW"/>
</dbReference>